<comment type="caution">
    <text evidence="1">The sequence shown here is derived from an EMBL/GenBank/DDBJ whole genome shotgun (WGS) entry which is preliminary data.</text>
</comment>
<reference evidence="1 2" key="1">
    <citation type="submission" date="2015-01" db="EMBL/GenBank/DDBJ databases">
        <title>Evolution of Trichinella species and genotypes.</title>
        <authorList>
            <person name="Korhonen P.K."/>
            <person name="Edoardo P."/>
            <person name="Giuseppe L.R."/>
            <person name="Gasser R.B."/>
        </authorList>
    </citation>
    <scope>NUCLEOTIDE SEQUENCE [LARGE SCALE GENOMIC DNA]</scope>
    <source>
        <strain evidence="1">ISS176</strain>
    </source>
</reference>
<evidence type="ECO:0000313" key="2">
    <source>
        <dbReference type="Proteomes" id="UP000054826"/>
    </source>
</evidence>
<gene>
    <name evidence="1" type="ORF">T4C_4018</name>
</gene>
<organism evidence="1 2">
    <name type="scientific">Trichinella pseudospiralis</name>
    <name type="common">Parasitic roundworm</name>
    <dbReference type="NCBI Taxonomy" id="6337"/>
    <lineage>
        <taxon>Eukaryota</taxon>
        <taxon>Metazoa</taxon>
        <taxon>Ecdysozoa</taxon>
        <taxon>Nematoda</taxon>
        <taxon>Enoplea</taxon>
        <taxon>Dorylaimia</taxon>
        <taxon>Trichinellida</taxon>
        <taxon>Trichinellidae</taxon>
        <taxon>Trichinella</taxon>
    </lineage>
</organism>
<dbReference type="AlphaFoldDB" id="A0A0V1JTM4"/>
<dbReference type="EMBL" id="JYDV01000047">
    <property type="protein sequence ID" value="KRZ38306.1"/>
    <property type="molecule type" value="Genomic_DNA"/>
</dbReference>
<evidence type="ECO:0000313" key="1">
    <source>
        <dbReference type="EMBL" id="KRZ38306.1"/>
    </source>
</evidence>
<protein>
    <submittedName>
        <fullName evidence="1">Uncharacterized protein</fullName>
    </submittedName>
</protein>
<sequence length="64" mass="7159">MPLRQPNDNSGYRATTTTTVVTKTTDPTNTSLMIIRGPTVHFPDLQVPVSLRAYFYERDSSCVP</sequence>
<proteinExistence type="predicted"/>
<accession>A0A0V1JTM4</accession>
<name>A0A0V1JTM4_TRIPS</name>
<dbReference type="Proteomes" id="UP000054826">
    <property type="component" value="Unassembled WGS sequence"/>
</dbReference>